<dbReference type="GO" id="GO:0046872">
    <property type="term" value="F:metal ion binding"/>
    <property type="evidence" value="ECO:0007669"/>
    <property type="project" value="UniProtKB-KW"/>
</dbReference>
<proteinExistence type="predicted"/>
<name>A0A518EX69_9BACT</name>
<keyword evidence="3" id="KW-0520">NAD</keyword>
<dbReference type="GO" id="GO:0050570">
    <property type="term" value="F:4-hydroxythreonine-4-phosphate dehydrogenase activity"/>
    <property type="evidence" value="ECO:0007669"/>
    <property type="project" value="UniProtKB-EC"/>
</dbReference>
<evidence type="ECO:0000313" key="4">
    <source>
        <dbReference type="EMBL" id="QDV08685.1"/>
    </source>
</evidence>
<dbReference type="Proteomes" id="UP000320390">
    <property type="component" value="Chromosome"/>
</dbReference>
<evidence type="ECO:0000313" key="5">
    <source>
        <dbReference type="Proteomes" id="UP000320390"/>
    </source>
</evidence>
<accession>A0A518EX69</accession>
<protein>
    <submittedName>
        <fullName evidence="4">4-hydroxythreonine-4-phosphate dehydrogenase</fullName>
        <ecNumber evidence="4">1.1.1.262</ecNumber>
    </submittedName>
</protein>
<gene>
    <name evidence="4" type="primary">pdxA</name>
    <name evidence="4" type="ORF">Poly30_42380</name>
</gene>
<dbReference type="PANTHER" id="PTHR30004:SF6">
    <property type="entry name" value="D-THREONATE 4-PHOSPHATE DEHYDROGENASE"/>
    <property type="match status" value="1"/>
</dbReference>
<dbReference type="Gene3D" id="3.40.718.10">
    <property type="entry name" value="Isopropylmalate Dehydrogenase"/>
    <property type="match status" value="1"/>
</dbReference>
<evidence type="ECO:0000256" key="2">
    <source>
        <dbReference type="ARBA" id="ARBA00023002"/>
    </source>
</evidence>
<dbReference type="GO" id="GO:0051287">
    <property type="term" value="F:NAD binding"/>
    <property type="evidence" value="ECO:0007669"/>
    <property type="project" value="InterPro"/>
</dbReference>
<dbReference type="EC" id="1.1.1.262" evidence="4"/>
<evidence type="ECO:0000256" key="3">
    <source>
        <dbReference type="ARBA" id="ARBA00023027"/>
    </source>
</evidence>
<keyword evidence="1" id="KW-0479">Metal-binding</keyword>
<keyword evidence="2 4" id="KW-0560">Oxidoreductase</keyword>
<dbReference type="InterPro" id="IPR005255">
    <property type="entry name" value="PdxA_fam"/>
</dbReference>
<dbReference type="SUPFAM" id="SSF53659">
    <property type="entry name" value="Isocitrate/Isopropylmalate dehydrogenase-like"/>
    <property type="match status" value="1"/>
</dbReference>
<dbReference type="Pfam" id="PF04166">
    <property type="entry name" value="PdxA"/>
    <property type="match status" value="1"/>
</dbReference>
<dbReference type="RefSeq" id="WP_145201790.1">
    <property type="nucleotide sequence ID" value="NZ_CP036434.1"/>
</dbReference>
<dbReference type="OrthoDB" id="9801783at2"/>
<evidence type="ECO:0000256" key="1">
    <source>
        <dbReference type="ARBA" id="ARBA00022723"/>
    </source>
</evidence>
<reference evidence="4 5" key="1">
    <citation type="submission" date="2019-02" db="EMBL/GenBank/DDBJ databases">
        <title>Deep-cultivation of Planctomycetes and their phenomic and genomic characterization uncovers novel biology.</title>
        <authorList>
            <person name="Wiegand S."/>
            <person name="Jogler M."/>
            <person name="Boedeker C."/>
            <person name="Pinto D."/>
            <person name="Vollmers J."/>
            <person name="Rivas-Marin E."/>
            <person name="Kohn T."/>
            <person name="Peeters S.H."/>
            <person name="Heuer A."/>
            <person name="Rast P."/>
            <person name="Oberbeckmann S."/>
            <person name="Bunk B."/>
            <person name="Jeske O."/>
            <person name="Meyerdierks A."/>
            <person name="Storesund J.E."/>
            <person name="Kallscheuer N."/>
            <person name="Luecker S."/>
            <person name="Lage O.M."/>
            <person name="Pohl T."/>
            <person name="Merkel B.J."/>
            <person name="Hornburger P."/>
            <person name="Mueller R.-W."/>
            <person name="Bruemmer F."/>
            <person name="Labrenz M."/>
            <person name="Spormann A.M."/>
            <person name="Op den Camp H."/>
            <person name="Overmann J."/>
            <person name="Amann R."/>
            <person name="Jetten M.S.M."/>
            <person name="Mascher T."/>
            <person name="Medema M.H."/>
            <person name="Devos D.P."/>
            <person name="Kaster A.-K."/>
            <person name="Ovreas L."/>
            <person name="Rohde M."/>
            <person name="Galperin M.Y."/>
            <person name="Jogler C."/>
        </authorList>
    </citation>
    <scope>NUCLEOTIDE SEQUENCE [LARGE SCALE GENOMIC DNA]</scope>
    <source>
        <strain evidence="4 5">Poly30</strain>
    </source>
</reference>
<keyword evidence="5" id="KW-1185">Reference proteome</keyword>
<organism evidence="4 5">
    <name type="scientific">Saltatorellus ferox</name>
    <dbReference type="NCBI Taxonomy" id="2528018"/>
    <lineage>
        <taxon>Bacteria</taxon>
        <taxon>Pseudomonadati</taxon>
        <taxon>Planctomycetota</taxon>
        <taxon>Planctomycetia</taxon>
        <taxon>Planctomycetia incertae sedis</taxon>
        <taxon>Saltatorellus</taxon>
    </lineage>
</organism>
<dbReference type="EMBL" id="CP036434">
    <property type="protein sequence ID" value="QDV08685.1"/>
    <property type="molecule type" value="Genomic_DNA"/>
</dbReference>
<dbReference type="AlphaFoldDB" id="A0A518EX69"/>
<dbReference type="PANTHER" id="PTHR30004">
    <property type="entry name" value="4-HYDROXYTHREONINE-4-PHOSPHATE DEHYDROGENASE"/>
    <property type="match status" value="1"/>
</dbReference>
<sequence>MNSSNAKSPRRADGEALPLLALTVGDPAGIGPEITPPALVALSGRARIVVLGPSSVRPDDVPLVSSPEAVTQAAPVGWMDTGGPGVWTPGEVQSSCGAAAVAALRQGHEWALEGRVEALVTGPVNKAALRAAGTKVEGQTELLSQWCGVTRSEMIGLAGNLRVMLATRHMPLRQAIDRITVEHVIDRLLFLDEALRYLGHPDPLLGLAGLNPHAGEGGLLGSEEGEILAPAVDVARARGLRVAGPVSPDTIFAEGVAGKYTGILALYHDQAFIPLKLMAAGRGVTFIAGLPYGRFSPMHGTAFDIVGRKGEDGLPLADPGNLVAALEAALTAVARRAE</sequence>